<sequence precursor="true">MAKRAYRTLLFLAAVALPGTAGHSEEGVDKIDVDTSFDATFESFEVLPPAPQPGAQAVDLTNIEPATTAAIMPIEGGVASYYGRRFNGRRTASGEIFDMHAMTAAHRTLPFGTLVQVTNPDNGRSVVVRINDRGPFHGNRVIDVSRAAATELGLIGPGHGQVELALVEG</sequence>
<dbReference type="PANTHER" id="PTHR34183:SF1">
    <property type="entry name" value="ENDOLYTIC PEPTIDOGLYCAN TRANSGLYCOSYLASE RLPA"/>
    <property type="match status" value="1"/>
</dbReference>
<evidence type="ECO:0000256" key="4">
    <source>
        <dbReference type="RuleBase" id="RU003495"/>
    </source>
</evidence>
<dbReference type="RefSeq" id="WP_173214945.1">
    <property type="nucleotide sequence ID" value="NZ_CP053921.1"/>
</dbReference>
<dbReference type="GO" id="GO:0008932">
    <property type="term" value="F:lytic endotransglycosylase activity"/>
    <property type="evidence" value="ECO:0007669"/>
    <property type="project" value="UniProtKB-UniRule"/>
</dbReference>
<dbReference type="InterPro" id="IPR009009">
    <property type="entry name" value="RlpA-like_DPBB"/>
</dbReference>
<organism evidence="6 7">
    <name type="scientific">Erythrobacter mangrovi</name>
    <dbReference type="NCBI Taxonomy" id="2739433"/>
    <lineage>
        <taxon>Bacteria</taxon>
        <taxon>Pseudomonadati</taxon>
        <taxon>Pseudomonadota</taxon>
        <taxon>Alphaproteobacteria</taxon>
        <taxon>Sphingomonadales</taxon>
        <taxon>Erythrobacteraceae</taxon>
        <taxon>Erythrobacter/Porphyrobacter group</taxon>
        <taxon>Erythrobacter</taxon>
    </lineage>
</organism>
<protein>
    <recommendedName>
        <fullName evidence="3">Endolytic peptidoglycan transglycosylase RlpA</fullName>
        <ecNumber evidence="3">4.2.2.-</ecNumber>
    </recommendedName>
</protein>
<dbReference type="CDD" id="cd22268">
    <property type="entry name" value="DPBB_RlpA-like"/>
    <property type="match status" value="1"/>
</dbReference>
<evidence type="ECO:0000313" key="6">
    <source>
        <dbReference type="EMBL" id="QKG71879.1"/>
    </source>
</evidence>
<evidence type="ECO:0000256" key="3">
    <source>
        <dbReference type="HAMAP-Rule" id="MF_02071"/>
    </source>
</evidence>
<evidence type="ECO:0000256" key="2">
    <source>
        <dbReference type="ARBA" id="ARBA00023316"/>
    </source>
</evidence>
<evidence type="ECO:0000256" key="1">
    <source>
        <dbReference type="ARBA" id="ARBA00023239"/>
    </source>
</evidence>
<dbReference type="AlphaFoldDB" id="A0A7D3XJ92"/>
<dbReference type="GO" id="GO:0071555">
    <property type="term" value="P:cell wall organization"/>
    <property type="evidence" value="ECO:0007669"/>
    <property type="project" value="UniProtKB-KW"/>
</dbReference>
<comment type="similarity">
    <text evidence="3 4">Belongs to the RlpA family.</text>
</comment>
<dbReference type="Proteomes" id="UP000504693">
    <property type="component" value="Chromosome"/>
</dbReference>
<feature type="chain" id="PRO_5029081566" description="Endolytic peptidoglycan transglycosylase RlpA" evidence="3">
    <location>
        <begin position="22"/>
        <end position="169"/>
    </location>
</feature>
<keyword evidence="7" id="KW-1185">Reference proteome</keyword>
<accession>A0A7D3XJ92</accession>
<gene>
    <name evidence="3" type="primary">rlpA</name>
    <name evidence="6" type="ORF">HQR01_11210</name>
</gene>
<dbReference type="EC" id="4.2.2.-" evidence="3"/>
<dbReference type="NCBIfam" id="TIGR00413">
    <property type="entry name" value="rlpA"/>
    <property type="match status" value="1"/>
</dbReference>
<dbReference type="HAMAP" id="MF_02071">
    <property type="entry name" value="RlpA"/>
    <property type="match status" value="1"/>
</dbReference>
<keyword evidence="3" id="KW-0732">Signal</keyword>
<evidence type="ECO:0000259" key="5">
    <source>
        <dbReference type="Pfam" id="PF03330"/>
    </source>
</evidence>
<comment type="function">
    <text evidence="3">Lytic transglycosylase with a strong preference for naked glycan strands that lack stem peptides.</text>
</comment>
<feature type="signal peptide" evidence="3">
    <location>
        <begin position="1"/>
        <end position="21"/>
    </location>
</feature>
<keyword evidence="2 3" id="KW-0961">Cell wall biogenesis/degradation</keyword>
<proteinExistence type="inferred from homology"/>
<dbReference type="GO" id="GO:0000270">
    <property type="term" value="P:peptidoglycan metabolic process"/>
    <property type="evidence" value="ECO:0007669"/>
    <property type="project" value="UniProtKB-UniRule"/>
</dbReference>
<dbReference type="PANTHER" id="PTHR34183">
    <property type="entry name" value="ENDOLYTIC PEPTIDOGLYCAN TRANSGLYCOSYLASE RLPA"/>
    <property type="match status" value="1"/>
</dbReference>
<keyword evidence="1 3" id="KW-0456">Lyase</keyword>
<dbReference type="EMBL" id="CP053921">
    <property type="protein sequence ID" value="QKG71879.1"/>
    <property type="molecule type" value="Genomic_DNA"/>
</dbReference>
<dbReference type="KEGG" id="emv:HQR01_11210"/>
<dbReference type="InterPro" id="IPR034718">
    <property type="entry name" value="RlpA"/>
</dbReference>
<reference evidence="6 7" key="1">
    <citation type="submission" date="2020-05" db="EMBL/GenBank/DDBJ databases">
        <title>Erythrobacter mangrovi sp. nov., isolated from rhizosphere soil of mangrove plant (Kandelia candel).</title>
        <authorList>
            <person name="Ye Y.H."/>
        </authorList>
    </citation>
    <scope>NUCLEOTIDE SEQUENCE [LARGE SCALE GENOMIC DNA]</scope>
    <source>
        <strain evidence="6 7">EB310</strain>
    </source>
</reference>
<evidence type="ECO:0000313" key="7">
    <source>
        <dbReference type="Proteomes" id="UP000504693"/>
    </source>
</evidence>
<dbReference type="InterPro" id="IPR012997">
    <property type="entry name" value="RplA"/>
</dbReference>
<name>A0A7D3XJ92_9SPHN</name>
<dbReference type="InterPro" id="IPR036908">
    <property type="entry name" value="RlpA-like_sf"/>
</dbReference>
<dbReference type="Gene3D" id="2.40.40.10">
    <property type="entry name" value="RlpA-like domain"/>
    <property type="match status" value="1"/>
</dbReference>
<dbReference type="SUPFAM" id="SSF50685">
    <property type="entry name" value="Barwin-like endoglucanases"/>
    <property type="match status" value="1"/>
</dbReference>
<feature type="domain" description="RlpA-like protein double-psi beta-barrel" evidence="5">
    <location>
        <begin position="76"/>
        <end position="163"/>
    </location>
</feature>
<dbReference type="Pfam" id="PF03330">
    <property type="entry name" value="DPBB_1"/>
    <property type="match status" value="1"/>
</dbReference>